<comment type="caution">
    <text evidence="5">The sequence shown here is derived from an EMBL/GenBank/DDBJ whole genome shotgun (WGS) entry which is preliminary data.</text>
</comment>
<keyword evidence="6" id="KW-1185">Reference proteome</keyword>
<keyword evidence="1 2" id="KW-0539">Nucleus</keyword>
<organism evidence="5 6">
    <name type="scientific">Parachaetomium inaequale</name>
    <dbReference type="NCBI Taxonomy" id="2588326"/>
    <lineage>
        <taxon>Eukaryota</taxon>
        <taxon>Fungi</taxon>
        <taxon>Dikarya</taxon>
        <taxon>Ascomycota</taxon>
        <taxon>Pezizomycotina</taxon>
        <taxon>Sordariomycetes</taxon>
        <taxon>Sordariomycetidae</taxon>
        <taxon>Sordariales</taxon>
        <taxon>Chaetomiaceae</taxon>
        <taxon>Parachaetomium</taxon>
    </lineage>
</organism>
<dbReference type="GO" id="GO:0003677">
    <property type="term" value="F:DNA binding"/>
    <property type="evidence" value="ECO:0007669"/>
    <property type="project" value="UniProtKB-UniRule"/>
</dbReference>
<feature type="compositionally biased region" description="Pro residues" evidence="3">
    <location>
        <begin position="296"/>
        <end position="315"/>
    </location>
</feature>
<evidence type="ECO:0000259" key="4">
    <source>
        <dbReference type="PROSITE" id="PS50071"/>
    </source>
</evidence>
<comment type="subcellular location">
    <subcellularLocation>
        <location evidence="1 2">Nucleus</location>
    </subcellularLocation>
</comment>
<protein>
    <recommendedName>
        <fullName evidence="4">Homeobox domain-containing protein</fullName>
    </recommendedName>
</protein>
<feature type="compositionally biased region" description="Polar residues" evidence="3">
    <location>
        <begin position="154"/>
        <end position="170"/>
    </location>
</feature>
<feature type="compositionally biased region" description="Basic and acidic residues" evidence="3">
    <location>
        <begin position="610"/>
        <end position="622"/>
    </location>
</feature>
<evidence type="ECO:0000313" key="5">
    <source>
        <dbReference type="EMBL" id="KAK4042420.1"/>
    </source>
</evidence>
<evidence type="ECO:0000256" key="2">
    <source>
        <dbReference type="RuleBase" id="RU000682"/>
    </source>
</evidence>
<evidence type="ECO:0000313" key="6">
    <source>
        <dbReference type="Proteomes" id="UP001303115"/>
    </source>
</evidence>
<keyword evidence="1 2" id="KW-0371">Homeobox</keyword>
<feature type="compositionally biased region" description="Low complexity" evidence="3">
    <location>
        <begin position="551"/>
        <end position="567"/>
    </location>
</feature>
<feature type="region of interest" description="Disordered" evidence="3">
    <location>
        <begin position="1"/>
        <end position="89"/>
    </location>
</feature>
<reference evidence="6" key="1">
    <citation type="journal article" date="2023" name="Mol. Phylogenet. Evol.">
        <title>Genome-scale phylogeny and comparative genomics of the fungal order Sordariales.</title>
        <authorList>
            <person name="Hensen N."/>
            <person name="Bonometti L."/>
            <person name="Westerberg I."/>
            <person name="Brannstrom I.O."/>
            <person name="Guillou S."/>
            <person name="Cros-Aarteil S."/>
            <person name="Calhoun S."/>
            <person name="Haridas S."/>
            <person name="Kuo A."/>
            <person name="Mondo S."/>
            <person name="Pangilinan J."/>
            <person name="Riley R."/>
            <person name="LaButti K."/>
            <person name="Andreopoulos B."/>
            <person name="Lipzen A."/>
            <person name="Chen C."/>
            <person name="Yan M."/>
            <person name="Daum C."/>
            <person name="Ng V."/>
            <person name="Clum A."/>
            <person name="Steindorff A."/>
            <person name="Ohm R.A."/>
            <person name="Martin F."/>
            <person name="Silar P."/>
            <person name="Natvig D.O."/>
            <person name="Lalanne C."/>
            <person name="Gautier V."/>
            <person name="Ament-Velasquez S.L."/>
            <person name="Kruys A."/>
            <person name="Hutchinson M.I."/>
            <person name="Powell A.J."/>
            <person name="Barry K."/>
            <person name="Miller A.N."/>
            <person name="Grigoriev I.V."/>
            <person name="Debuchy R."/>
            <person name="Gladieux P."/>
            <person name="Hiltunen Thoren M."/>
            <person name="Johannesson H."/>
        </authorList>
    </citation>
    <scope>NUCLEOTIDE SEQUENCE [LARGE SCALE GENOMIC DNA]</scope>
    <source>
        <strain evidence="6">CBS 284.82</strain>
    </source>
</reference>
<dbReference type="Pfam" id="PF00046">
    <property type="entry name" value="Homeodomain"/>
    <property type="match status" value="1"/>
</dbReference>
<feature type="region of interest" description="Disordered" evidence="3">
    <location>
        <begin position="389"/>
        <end position="622"/>
    </location>
</feature>
<feature type="compositionally biased region" description="Polar residues" evidence="3">
    <location>
        <begin position="25"/>
        <end position="49"/>
    </location>
</feature>
<feature type="compositionally biased region" description="Polar residues" evidence="3">
    <location>
        <begin position="431"/>
        <end position="459"/>
    </location>
</feature>
<gene>
    <name evidence="5" type="ORF">C8A01DRAFT_33491</name>
</gene>
<feature type="region of interest" description="Disordered" evidence="3">
    <location>
        <begin position="253"/>
        <end position="371"/>
    </location>
</feature>
<dbReference type="EMBL" id="MU854341">
    <property type="protein sequence ID" value="KAK4042420.1"/>
    <property type="molecule type" value="Genomic_DNA"/>
</dbReference>
<feature type="compositionally biased region" description="Basic and acidic residues" evidence="3">
    <location>
        <begin position="354"/>
        <end position="368"/>
    </location>
</feature>
<feature type="region of interest" description="Disordered" evidence="3">
    <location>
        <begin position="105"/>
        <end position="124"/>
    </location>
</feature>
<feature type="domain" description="Homeobox" evidence="4">
    <location>
        <begin position="55"/>
        <end position="115"/>
    </location>
</feature>
<dbReference type="InterPro" id="IPR001356">
    <property type="entry name" value="HD"/>
</dbReference>
<feature type="compositionally biased region" description="Basic residues" evidence="3">
    <location>
        <begin position="50"/>
        <end position="63"/>
    </location>
</feature>
<dbReference type="AlphaFoldDB" id="A0AAN6PLU4"/>
<name>A0AAN6PLU4_9PEZI</name>
<dbReference type="InterPro" id="IPR009057">
    <property type="entry name" value="Homeodomain-like_sf"/>
</dbReference>
<feature type="compositionally biased region" description="Polar residues" evidence="3">
    <location>
        <begin position="271"/>
        <end position="293"/>
    </location>
</feature>
<dbReference type="CDD" id="cd00086">
    <property type="entry name" value="homeodomain"/>
    <property type="match status" value="1"/>
</dbReference>
<dbReference type="SMART" id="SM00389">
    <property type="entry name" value="HOX"/>
    <property type="match status" value="1"/>
</dbReference>
<proteinExistence type="predicted"/>
<keyword evidence="1 2" id="KW-0238">DNA-binding</keyword>
<dbReference type="Proteomes" id="UP001303115">
    <property type="component" value="Unassembled WGS sequence"/>
</dbReference>
<accession>A0AAN6PLU4</accession>
<feature type="compositionally biased region" description="Acidic residues" evidence="3">
    <location>
        <begin position="591"/>
        <end position="601"/>
    </location>
</feature>
<dbReference type="SUPFAM" id="SSF46689">
    <property type="entry name" value="Homeodomain-like"/>
    <property type="match status" value="1"/>
</dbReference>
<evidence type="ECO:0000256" key="3">
    <source>
        <dbReference type="SAM" id="MobiDB-lite"/>
    </source>
</evidence>
<feature type="compositionally biased region" description="Polar residues" evidence="3">
    <location>
        <begin position="522"/>
        <end position="531"/>
    </location>
</feature>
<dbReference type="Gene3D" id="1.10.10.60">
    <property type="entry name" value="Homeodomain-like"/>
    <property type="match status" value="1"/>
</dbReference>
<evidence type="ECO:0000256" key="1">
    <source>
        <dbReference type="PROSITE-ProRule" id="PRU00108"/>
    </source>
</evidence>
<feature type="region of interest" description="Disordered" evidence="3">
    <location>
        <begin position="141"/>
        <end position="183"/>
    </location>
</feature>
<sequence length="653" mass="70654">MASQAASLPSPPSPRPASPTDSHSDNTSPDASQQSPRPNAGSMSPSASQRRARGSHPKGKRNRTSPADKAVLVRAYNEKPQPNQDEIAEITERVSMNKQAVRIWFQNRRQNDRRKARPLSPQLIESITQGRISVSRFADLPEHTPFNSEGFPHASQSMSPPEQRTSSSAHSDAASCRSDAAPGSLREAVLERGSVTFEGAEFAPADEAAAPAPSWSVSGPPGYLANRRNAAGAPALPSNPSYHEFFRSGSFPSTCPPPHPSGADADAFSWKPSSQPSHFRLSTSMSGQAEITTSSPPRPSLPPAPVEPLPWPELPRPSELRRSTSSAASSRRMPRLKRGRSSDVQVWEDCANSESREDPLIEQAKHESSGSAIAQISLLRSLSSASSNALEQTSSGGSGSIPRTKRRNHSVADSAEARPAGGPKRPRLERSWSTQARIETTAALSQRHNMQQQNRTAVSSYPAGAGKPKPMTGYDQHHPSSLLAWESDKENCSPDEDGNPRPFRRSSSNQTASGRRRLPTAAPSSASSNWADKTGRNPRRVQESQQQRHPASLARSATSPSSWSAYSKQFQTTTMGGRRRGRSPNKPPLIYEDDGDDDQGGNDDGGGDGGDERSRRQFFERDDVHRFMAGEVSPSKKKEVDAAANLIALKFAR</sequence>
<dbReference type="GO" id="GO:0005634">
    <property type="term" value="C:nucleus"/>
    <property type="evidence" value="ECO:0007669"/>
    <property type="project" value="UniProtKB-SubCell"/>
</dbReference>
<dbReference type="PROSITE" id="PS50071">
    <property type="entry name" value="HOMEOBOX_2"/>
    <property type="match status" value="1"/>
</dbReference>
<feature type="DNA-binding region" description="Homeobox" evidence="1">
    <location>
        <begin position="57"/>
        <end position="116"/>
    </location>
</feature>